<keyword evidence="3" id="KW-1185">Reference proteome</keyword>
<gene>
    <name evidence="2" type="ORF">Sgleb_24060</name>
</gene>
<dbReference type="EMBL" id="BLIO01000001">
    <property type="protein sequence ID" value="GFE14359.1"/>
    <property type="molecule type" value="Genomic_DNA"/>
</dbReference>
<evidence type="ECO:0000313" key="3">
    <source>
        <dbReference type="Proteomes" id="UP000430079"/>
    </source>
</evidence>
<comment type="caution">
    <text evidence="2">The sequence shown here is derived from an EMBL/GenBank/DDBJ whole genome shotgun (WGS) entry which is preliminary data.</text>
</comment>
<accession>A0A640SSC7</accession>
<dbReference type="Proteomes" id="UP000430079">
    <property type="component" value="Unassembled WGS sequence"/>
</dbReference>
<proteinExistence type="predicted"/>
<name>A0A640SSC7_9ACTN</name>
<organism evidence="2 3">
    <name type="scientific">Streptomyces glebosus</name>
    <dbReference type="NCBI Taxonomy" id="249580"/>
    <lineage>
        <taxon>Bacteria</taxon>
        <taxon>Bacillati</taxon>
        <taxon>Actinomycetota</taxon>
        <taxon>Actinomycetes</taxon>
        <taxon>Kitasatosporales</taxon>
        <taxon>Streptomycetaceae</taxon>
        <taxon>Streptomyces</taxon>
    </lineage>
</organism>
<protein>
    <submittedName>
        <fullName evidence="2">Uncharacterized protein</fullName>
    </submittedName>
</protein>
<evidence type="ECO:0000256" key="1">
    <source>
        <dbReference type="SAM" id="MobiDB-lite"/>
    </source>
</evidence>
<sequence length="78" mass="7758">MPRRLGSSGNGGGVSAGRAAAALAIAVMPGNVASSGRYFRYVRCDVRGVRARHPEGGGEAGGMQGQGRGRSGGKQGSL</sequence>
<reference evidence="2 3" key="1">
    <citation type="submission" date="2019-12" db="EMBL/GenBank/DDBJ databases">
        <title>Whole genome shotgun sequence of Streptomyces hygroscopicus subsp. glebosus NBRC 13786.</title>
        <authorList>
            <person name="Ichikawa N."/>
            <person name="Kimura A."/>
            <person name="Kitahashi Y."/>
            <person name="Komaki H."/>
            <person name="Tamura T."/>
        </authorList>
    </citation>
    <scope>NUCLEOTIDE SEQUENCE [LARGE SCALE GENOMIC DNA]</scope>
    <source>
        <strain evidence="2 3">NBRC 13786</strain>
    </source>
</reference>
<feature type="region of interest" description="Disordered" evidence="1">
    <location>
        <begin position="50"/>
        <end position="78"/>
    </location>
</feature>
<feature type="compositionally biased region" description="Gly residues" evidence="1">
    <location>
        <begin position="57"/>
        <end position="78"/>
    </location>
</feature>
<dbReference type="AlphaFoldDB" id="A0A640SSC7"/>
<evidence type="ECO:0000313" key="2">
    <source>
        <dbReference type="EMBL" id="GFE14359.1"/>
    </source>
</evidence>